<dbReference type="Gene3D" id="3.30.1120.10">
    <property type="match status" value="1"/>
</dbReference>
<dbReference type="InterPro" id="IPR024607">
    <property type="entry name" value="Sulfatase_CS"/>
</dbReference>
<evidence type="ECO:0000256" key="1">
    <source>
        <dbReference type="ARBA" id="ARBA00008779"/>
    </source>
</evidence>
<accession>A0A5C6FD30</accession>
<reference evidence="7 8" key="1">
    <citation type="submission" date="2019-02" db="EMBL/GenBank/DDBJ databases">
        <title>Deep-cultivation of Planctomycetes and their phenomic and genomic characterization uncovers novel biology.</title>
        <authorList>
            <person name="Wiegand S."/>
            <person name="Jogler M."/>
            <person name="Boedeker C."/>
            <person name="Pinto D."/>
            <person name="Vollmers J."/>
            <person name="Rivas-Marin E."/>
            <person name="Kohn T."/>
            <person name="Peeters S.H."/>
            <person name="Heuer A."/>
            <person name="Rast P."/>
            <person name="Oberbeckmann S."/>
            <person name="Bunk B."/>
            <person name="Jeske O."/>
            <person name="Meyerdierks A."/>
            <person name="Storesund J.E."/>
            <person name="Kallscheuer N."/>
            <person name="Luecker S."/>
            <person name="Lage O.M."/>
            <person name="Pohl T."/>
            <person name="Merkel B.J."/>
            <person name="Hornburger P."/>
            <person name="Mueller R.-W."/>
            <person name="Bruemmer F."/>
            <person name="Labrenz M."/>
            <person name="Spormann A.M."/>
            <person name="Op Den Camp H."/>
            <person name="Overmann J."/>
            <person name="Amann R."/>
            <person name="Jetten M.S.M."/>
            <person name="Mascher T."/>
            <person name="Medema M.H."/>
            <person name="Devos D.P."/>
            <person name="Kaster A.-K."/>
            <person name="Ovreas L."/>
            <person name="Rohde M."/>
            <person name="Galperin M.Y."/>
            <person name="Jogler C."/>
        </authorList>
    </citation>
    <scope>NUCLEOTIDE SEQUENCE [LARGE SCALE GENOMIC DNA]</scope>
    <source>
        <strain evidence="7 8">Poly51</strain>
    </source>
</reference>
<evidence type="ECO:0000259" key="6">
    <source>
        <dbReference type="Pfam" id="PF00884"/>
    </source>
</evidence>
<dbReference type="CDD" id="cd16025">
    <property type="entry name" value="PAS_like"/>
    <property type="match status" value="1"/>
</dbReference>
<proteinExistence type="inferred from homology"/>
<dbReference type="PROSITE" id="PS00523">
    <property type="entry name" value="SULFATASE_1"/>
    <property type="match status" value="1"/>
</dbReference>
<organism evidence="7 8">
    <name type="scientific">Rubripirellula tenax</name>
    <dbReference type="NCBI Taxonomy" id="2528015"/>
    <lineage>
        <taxon>Bacteria</taxon>
        <taxon>Pseudomonadati</taxon>
        <taxon>Planctomycetota</taxon>
        <taxon>Planctomycetia</taxon>
        <taxon>Pirellulales</taxon>
        <taxon>Pirellulaceae</taxon>
        <taxon>Rubripirellula</taxon>
    </lineage>
</organism>
<dbReference type="GO" id="GO:0004065">
    <property type="term" value="F:arylsulfatase activity"/>
    <property type="evidence" value="ECO:0007669"/>
    <property type="project" value="UniProtKB-EC"/>
</dbReference>
<dbReference type="EC" id="3.1.6.1" evidence="7"/>
<evidence type="ECO:0000313" key="7">
    <source>
        <dbReference type="EMBL" id="TWU58567.1"/>
    </source>
</evidence>
<dbReference type="RefSeq" id="WP_222435803.1">
    <property type="nucleotide sequence ID" value="NZ_SJPW01000002.1"/>
</dbReference>
<dbReference type="EMBL" id="SJPW01000002">
    <property type="protein sequence ID" value="TWU58567.1"/>
    <property type="molecule type" value="Genomic_DNA"/>
</dbReference>
<keyword evidence="5" id="KW-0732">Signal</keyword>
<dbReference type="Proteomes" id="UP000318288">
    <property type="component" value="Unassembled WGS sequence"/>
</dbReference>
<evidence type="ECO:0000256" key="4">
    <source>
        <dbReference type="ARBA" id="ARBA00022837"/>
    </source>
</evidence>
<keyword evidence="2" id="KW-0479">Metal-binding</keyword>
<protein>
    <submittedName>
        <fullName evidence="7">Arylsulfatase</fullName>
        <ecNumber evidence="7">3.1.6.1</ecNumber>
    </submittedName>
</protein>
<dbReference type="Gene3D" id="3.40.720.10">
    <property type="entry name" value="Alkaline Phosphatase, subunit A"/>
    <property type="match status" value="1"/>
</dbReference>
<evidence type="ECO:0000256" key="3">
    <source>
        <dbReference type="ARBA" id="ARBA00022801"/>
    </source>
</evidence>
<keyword evidence="3 7" id="KW-0378">Hydrolase</keyword>
<keyword evidence="8" id="KW-1185">Reference proteome</keyword>
<name>A0A5C6FD30_9BACT</name>
<dbReference type="SUPFAM" id="SSF53649">
    <property type="entry name" value="Alkaline phosphatase-like"/>
    <property type="match status" value="1"/>
</dbReference>
<sequence precursor="true">MMRRLSISFGCLVMFATSGFTSGQDILPFPPTPSASQAGVTIASSTYQKRVEPKRLPADAPNILIVLMDDLGAGTPSTYGGEIHTPTLSRIAGAGVSYNRFHSTAMCSPTRASLLTGRNHTRVGNGQIAAIANDFDGFSGIIPKSSATMAEVLKAYGYNTSAFGKWHNTPEEQITNKGPFEYWPTGYGFEYFYGFLAGEASQYEPTMVRNTNYVAHPEVSGGNDHYHLSEDLADDAITWLREQKAYAPDKPFFMYWAPGASHGPHHVMKEWADKYHGKFDDGWDAYRERVFVNQKRLGWIPENAKLTARADSMASWDSIPESEKPFQRRLMEIFAGFTEHADAQVGRVIDEVESQGRLDNTLVLYIWGDNGSSSEGLYGTISEQLAQNGIPTKISQHLTALEELGGLDALGTAKTDNMYHAGWAWAGSTPYKGTKLQGAYFGGTRQPMAVSWPKKLKADKTARPQFHHVVDIAPTIYELLDIPAPQVVNGFSQDPFDGVSMAYSLDDPAATGTRQTQFFDIMASRGVYQNGWFASARGPREPWVGGIPPGIREWSPLTDTWELYNIDEDWTQANDLAAANPAKLEEMKALFLTESAKNKNLPIGGGLWSTALYHPEDAPASPLTQWTFDHPITGMPESAAPKLGKVSSVVTMEVDVPQDANGVLYALAGFSGGVTCYVNEGILCYEFNLFEIERTKIRSSSTLPIGQATIEIESKLVDKIGGPMEITLRVDGKEVGKGRVPRAMSLHFTSNATFDIGTDLDSPVSLDYYDEAPFEFSGAIGKTTVTYTTK</sequence>
<feature type="signal peptide" evidence="5">
    <location>
        <begin position="1"/>
        <end position="23"/>
    </location>
</feature>
<keyword evidence="4" id="KW-0106">Calcium</keyword>
<comment type="similarity">
    <text evidence="1">Belongs to the sulfatase family.</text>
</comment>
<gene>
    <name evidence="7" type="primary">atsA_18</name>
    <name evidence="7" type="ORF">Poly51_13460</name>
</gene>
<feature type="domain" description="Sulfatase N-terminal" evidence="6">
    <location>
        <begin position="61"/>
        <end position="482"/>
    </location>
</feature>
<evidence type="ECO:0000313" key="8">
    <source>
        <dbReference type="Proteomes" id="UP000318288"/>
    </source>
</evidence>
<dbReference type="InterPro" id="IPR000917">
    <property type="entry name" value="Sulfatase_N"/>
</dbReference>
<dbReference type="InterPro" id="IPR050738">
    <property type="entry name" value="Sulfatase"/>
</dbReference>
<dbReference type="PANTHER" id="PTHR42693:SF43">
    <property type="entry name" value="BLL2667 PROTEIN"/>
    <property type="match status" value="1"/>
</dbReference>
<evidence type="ECO:0000256" key="2">
    <source>
        <dbReference type="ARBA" id="ARBA00022723"/>
    </source>
</evidence>
<dbReference type="AlphaFoldDB" id="A0A5C6FD30"/>
<dbReference type="PANTHER" id="PTHR42693">
    <property type="entry name" value="ARYLSULFATASE FAMILY MEMBER"/>
    <property type="match status" value="1"/>
</dbReference>
<dbReference type="GO" id="GO:0046872">
    <property type="term" value="F:metal ion binding"/>
    <property type="evidence" value="ECO:0007669"/>
    <property type="project" value="UniProtKB-KW"/>
</dbReference>
<dbReference type="InterPro" id="IPR017850">
    <property type="entry name" value="Alkaline_phosphatase_core_sf"/>
</dbReference>
<feature type="chain" id="PRO_5022823150" evidence="5">
    <location>
        <begin position="24"/>
        <end position="790"/>
    </location>
</feature>
<evidence type="ECO:0000256" key="5">
    <source>
        <dbReference type="SAM" id="SignalP"/>
    </source>
</evidence>
<dbReference type="Pfam" id="PF00884">
    <property type="entry name" value="Sulfatase"/>
    <property type="match status" value="1"/>
</dbReference>
<comment type="caution">
    <text evidence="7">The sequence shown here is derived from an EMBL/GenBank/DDBJ whole genome shotgun (WGS) entry which is preliminary data.</text>
</comment>